<keyword evidence="1" id="KW-0472">Membrane</keyword>
<feature type="domain" description="TIR" evidence="2">
    <location>
        <begin position="39"/>
        <end position="212"/>
    </location>
</feature>
<sequence>MSEDLTKGKDQRGLESNNSVVVTINTGHVGLKLELPDDKKYHVFLYCENSPHDKHAALYILNKLEGHGIKCCFSERDFSPAKTQIRSITEAIEQSVKMVVIFSDAFFSGREGVYTAEMHLQTYIDKDNSLMIPLKIDDCTMTLPFKGILPIHILDLRREEEWFPNLIRSIADKTDNYLNMKVLASHRGCYSSKERKKLTLQVKFLQQLQKESFILDETIFNTMIKDIMNMYRDYRRPDKLFCPVLAYLCLICLMGVIFLFTTRYFQDDIVKRWIPLFSIFAMGLIFTVIMSCILRFNCQDCYHRSYKNDLAVINDKLMDQNIIVSVVADEIKLIYYNYLPCMEYLKEKYVDELKNCKTSAGEDILTCYKIIKSWFCCETPPYKNQDIFHLMLVKEAAMYACWYLRGKLTERFEERHTVQSQCLCQYIEKKWKLSKITHL</sequence>
<evidence type="ECO:0000259" key="2">
    <source>
        <dbReference type="PROSITE" id="PS50104"/>
    </source>
</evidence>
<dbReference type="STRING" id="225164.V4BF55"/>
<evidence type="ECO:0000313" key="4">
    <source>
        <dbReference type="Proteomes" id="UP000030746"/>
    </source>
</evidence>
<dbReference type="CTD" id="20249719"/>
<keyword evidence="1" id="KW-0812">Transmembrane</keyword>
<dbReference type="RefSeq" id="XP_009061711.1">
    <property type="nucleotide sequence ID" value="XM_009063463.1"/>
</dbReference>
<accession>V4BF55</accession>
<feature type="transmembrane region" description="Helical" evidence="1">
    <location>
        <begin position="240"/>
        <end position="261"/>
    </location>
</feature>
<protein>
    <recommendedName>
        <fullName evidence="2">TIR domain-containing protein</fullName>
    </recommendedName>
</protein>
<name>V4BF55_LOTGI</name>
<dbReference type="KEGG" id="lgi:LOTGIDRAFT_235009"/>
<dbReference type="OrthoDB" id="6085575at2759"/>
<dbReference type="PANTHER" id="PTHR16253">
    <property type="entry name" value="TETRATRICOPEPTIDE REPEAT PROTEIN 22"/>
    <property type="match status" value="1"/>
</dbReference>
<dbReference type="Proteomes" id="UP000030746">
    <property type="component" value="Unassembled WGS sequence"/>
</dbReference>
<dbReference type="OMA" id="YACCVAN"/>
<dbReference type="InterPro" id="IPR035897">
    <property type="entry name" value="Toll_tir_struct_dom_sf"/>
</dbReference>
<dbReference type="GO" id="GO:0007165">
    <property type="term" value="P:signal transduction"/>
    <property type="evidence" value="ECO:0007669"/>
    <property type="project" value="InterPro"/>
</dbReference>
<organism evidence="3 4">
    <name type="scientific">Lottia gigantea</name>
    <name type="common">Giant owl limpet</name>
    <dbReference type="NCBI Taxonomy" id="225164"/>
    <lineage>
        <taxon>Eukaryota</taxon>
        <taxon>Metazoa</taxon>
        <taxon>Spiralia</taxon>
        <taxon>Lophotrochozoa</taxon>
        <taxon>Mollusca</taxon>
        <taxon>Gastropoda</taxon>
        <taxon>Patellogastropoda</taxon>
        <taxon>Lottioidea</taxon>
        <taxon>Lottiidae</taxon>
        <taxon>Lottia</taxon>
    </lineage>
</organism>
<dbReference type="Pfam" id="PF01582">
    <property type="entry name" value="TIR"/>
    <property type="match status" value="1"/>
</dbReference>
<feature type="transmembrane region" description="Helical" evidence="1">
    <location>
        <begin position="273"/>
        <end position="294"/>
    </location>
</feature>
<dbReference type="PROSITE" id="PS50104">
    <property type="entry name" value="TIR"/>
    <property type="match status" value="1"/>
</dbReference>
<evidence type="ECO:0000256" key="1">
    <source>
        <dbReference type="SAM" id="Phobius"/>
    </source>
</evidence>
<dbReference type="GeneID" id="20249719"/>
<dbReference type="Gene3D" id="3.40.50.10140">
    <property type="entry name" value="Toll/interleukin-1 receptor homology (TIR) domain"/>
    <property type="match status" value="1"/>
</dbReference>
<gene>
    <name evidence="3" type="ORF">LOTGIDRAFT_235009</name>
</gene>
<keyword evidence="4" id="KW-1185">Reference proteome</keyword>
<dbReference type="InterPro" id="IPR000157">
    <property type="entry name" value="TIR_dom"/>
</dbReference>
<dbReference type="PANTHER" id="PTHR16253:SF0">
    <property type="entry name" value="TETRATRICOPEPTIDE REPEAT PROTEIN 22"/>
    <property type="match status" value="1"/>
</dbReference>
<reference evidence="3 4" key="1">
    <citation type="journal article" date="2013" name="Nature">
        <title>Insights into bilaterian evolution from three spiralian genomes.</title>
        <authorList>
            <person name="Simakov O."/>
            <person name="Marletaz F."/>
            <person name="Cho S.J."/>
            <person name="Edsinger-Gonzales E."/>
            <person name="Havlak P."/>
            <person name="Hellsten U."/>
            <person name="Kuo D.H."/>
            <person name="Larsson T."/>
            <person name="Lv J."/>
            <person name="Arendt D."/>
            <person name="Savage R."/>
            <person name="Osoegawa K."/>
            <person name="de Jong P."/>
            <person name="Grimwood J."/>
            <person name="Chapman J.A."/>
            <person name="Shapiro H."/>
            <person name="Aerts A."/>
            <person name="Otillar R.P."/>
            <person name="Terry A.Y."/>
            <person name="Boore J.L."/>
            <person name="Grigoriev I.V."/>
            <person name="Lindberg D.R."/>
            <person name="Seaver E.C."/>
            <person name="Weisblat D.A."/>
            <person name="Putnam N.H."/>
            <person name="Rokhsar D.S."/>
        </authorList>
    </citation>
    <scope>NUCLEOTIDE SEQUENCE [LARGE SCALE GENOMIC DNA]</scope>
</reference>
<keyword evidence="1" id="KW-1133">Transmembrane helix</keyword>
<dbReference type="InterPro" id="IPR042342">
    <property type="entry name" value="TTC22"/>
</dbReference>
<dbReference type="HOGENOM" id="CLU_624517_0_0_1"/>
<dbReference type="SUPFAM" id="SSF52200">
    <property type="entry name" value="Toll/Interleukin receptor TIR domain"/>
    <property type="match status" value="1"/>
</dbReference>
<evidence type="ECO:0000313" key="3">
    <source>
        <dbReference type="EMBL" id="ESO87514.1"/>
    </source>
</evidence>
<proteinExistence type="predicted"/>
<dbReference type="EMBL" id="KB202883">
    <property type="protein sequence ID" value="ESO87514.1"/>
    <property type="molecule type" value="Genomic_DNA"/>
</dbReference>
<dbReference type="AlphaFoldDB" id="V4BF55"/>